<name>A0AAV7MMT1_PLEWA</name>
<evidence type="ECO:0000313" key="2">
    <source>
        <dbReference type="Proteomes" id="UP001066276"/>
    </source>
</evidence>
<keyword evidence="2" id="KW-1185">Reference proteome</keyword>
<sequence>MLCRDRPRAVCRARASVAHSSQLLRSRALASVAVGAASRHCLCSTPDSRQGRVSPPVLYLQFEQLPAGPRDRLGADCSWGNV</sequence>
<dbReference type="AlphaFoldDB" id="A0AAV7MMT1"/>
<evidence type="ECO:0000313" key="1">
    <source>
        <dbReference type="EMBL" id="KAJ1105076.1"/>
    </source>
</evidence>
<dbReference type="Proteomes" id="UP001066276">
    <property type="component" value="Chromosome 9"/>
</dbReference>
<organism evidence="1 2">
    <name type="scientific">Pleurodeles waltl</name>
    <name type="common">Iberian ribbed newt</name>
    <dbReference type="NCBI Taxonomy" id="8319"/>
    <lineage>
        <taxon>Eukaryota</taxon>
        <taxon>Metazoa</taxon>
        <taxon>Chordata</taxon>
        <taxon>Craniata</taxon>
        <taxon>Vertebrata</taxon>
        <taxon>Euteleostomi</taxon>
        <taxon>Amphibia</taxon>
        <taxon>Batrachia</taxon>
        <taxon>Caudata</taxon>
        <taxon>Salamandroidea</taxon>
        <taxon>Salamandridae</taxon>
        <taxon>Pleurodelinae</taxon>
        <taxon>Pleurodeles</taxon>
    </lineage>
</organism>
<reference evidence="1" key="1">
    <citation type="journal article" date="2022" name="bioRxiv">
        <title>Sequencing and chromosome-scale assembly of the giantPleurodeles waltlgenome.</title>
        <authorList>
            <person name="Brown T."/>
            <person name="Elewa A."/>
            <person name="Iarovenko S."/>
            <person name="Subramanian E."/>
            <person name="Araus A.J."/>
            <person name="Petzold A."/>
            <person name="Susuki M."/>
            <person name="Suzuki K.-i.T."/>
            <person name="Hayashi T."/>
            <person name="Toyoda A."/>
            <person name="Oliveira C."/>
            <person name="Osipova E."/>
            <person name="Leigh N.D."/>
            <person name="Simon A."/>
            <person name="Yun M.H."/>
        </authorList>
    </citation>
    <scope>NUCLEOTIDE SEQUENCE</scope>
    <source>
        <strain evidence="1">20211129_DDA</strain>
        <tissue evidence="1">Liver</tissue>
    </source>
</reference>
<accession>A0AAV7MMT1</accession>
<protein>
    <recommendedName>
        <fullName evidence="3">Secreted protein</fullName>
    </recommendedName>
</protein>
<comment type="caution">
    <text evidence="1">The sequence shown here is derived from an EMBL/GenBank/DDBJ whole genome shotgun (WGS) entry which is preliminary data.</text>
</comment>
<evidence type="ECO:0008006" key="3">
    <source>
        <dbReference type="Google" id="ProtNLM"/>
    </source>
</evidence>
<gene>
    <name evidence="1" type="ORF">NDU88_002484</name>
</gene>
<proteinExistence type="predicted"/>
<dbReference type="EMBL" id="JANPWB010000013">
    <property type="protein sequence ID" value="KAJ1105076.1"/>
    <property type="molecule type" value="Genomic_DNA"/>
</dbReference>